<dbReference type="RefSeq" id="WP_242423022.1">
    <property type="nucleotide sequence ID" value="NZ_JAPFIM010000008.1"/>
</dbReference>
<feature type="signal peptide" evidence="1">
    <location>
        <begin position="1"/>
        <end position="22"/>
    </location>
</feature>
<dbReference type="InterPro" id="IPR017738">
    <property type="entry name" value="T6SS-assoc_VCA0118"/>
</dbReference>
<reference evidence="2" key="1">
    <citation type="submission" date="2022-11" db="EMBL/GenBank/DDBJ databases">
        <title>Role of the vibriolysin VemA secreted by the emergent pathogen Vibrio europaeus in the colonization of Manila clam mucus.</title>
        <authorList>
            <person name="Martinez C."/>
            <person name="Rodriguez S."/>
            <person name="Vences A."/>
            <person name="Barja J.L."/>
            <person name="Toranzo A.E."/>
            <person name="Dubert J."/>
        </authorList>
    </citation>
    <scope>NUCLEOTIDE SEQUENCE</scope>
    <source>
        <strain evidence="2">3454</strain>
    </source>
</reference>
<feature type="chain" id="PRO_5045957911" evidence="1">
    <location>
        <begin position="23"/>
        <end position="214"/>
    </location>
</feature>
<accession>A0ABT5H0X7</accession>
<dbReference type="GeneID" id="78074430"/>
<name>A0ABT5H0X7_9VIBR</name>
<organism evidence="2 3">
    <name type="scientific">Vibrio europaeus</name>
    <dbReference type="NCBI Taxonomy" id="300876"/>
    <lineage>
        <taxon>Bacteria</taxon>
        <taxon>Pseudomonadati</taxon>
        <taxon>Pseudomonadota</taxon>
        <taxon>Gammaproteobacteria</taxon>
        <taxon>Vibrionales</taxon>
        <taxon>Vibrionaceae</taxon>
        <taxon>Vibrio</taxon>
        <taxon>Vibrio oreintalis group</taxon>
    </lineage>
</organism>
<evidence type="ECO:0000313" key="3">
    <source>
        <dbReference type="Proteomes" id="UP001150001"/>
    </source>
</evidence>
<sequence>MKKLNSPALVLTASLFVAGASATDTTTNMQWEKAQQCTSVSERLERLSCFDEVFQTPTVSNLAVKSDDRPPAWHTAFESSKGNEPLNVVEKGTEKEGDAWVTVTAKHADGVPSPVLMMSCINKISRIELALPQAMEDARIRVSVAGGPNQSWRSDDIGVLFSSARGVPAISMMKVMSRESRLTLRSNSPVVDGLQFDTTGLSQALKPLRSRCGW</sequence>
<gene>
    <name evidence="2" type="primary">vasI</name>
    <name evidence="2" type="ORF">OPW20_22660</name>
</gene>
<dbReference type="Proteomes" id="UP001150001">
    <property type="component" value="Unassembled WGS sequence"/>
</dbReference>
<evidence type="ECO:0000313" key="2">
    <source>
        <dbReference type="EMBL" id="MDC5742864.1"/>
    </source>
</evidence>
<protein>
    <submittedName>
        <fullName evidence="2">Type VI secretion system-associated protein VasI</fullName>
    </submittedName>
</protein>
<evidence type="ECO:0000256" key="1">
    <source>
        <dbReference type="SAM" id="SignalP"/>
    </source>
</evidence>
<dbReference type="EMBL" id="JAPFIT010000031">
    <property type="protein sequence ID" value="MDC5742864.1"/>
    <property type="molecule type" value="Genomic_DNA"/>
</dbReference>
<dbReference type="NCBIfam" id="TIGR03360">
    <property type="entry name" value="VI_minor_1"/>
    <property type="match status" value="1"/>
</dbReference>
<dbReference type="Pfam" id="PF11319">
    <property type="entry name" value="VasI"/>
    <property type="match status" value="1"/>
</dbReference>
<keyword evidence="1" id="KW-0732">Signal</keyword>
<keyword evidence="3" id="KW-1185">Reference proteome</keyword>
<comment type="caution">
    <text evidence="2">The sequence shown here is derived from an EMBL/GenBank/DDBJ whole genome shotgun (WGS) entry which is preliminary data.</text>
</comment>
<proteinExistence type="predicted"/>